<feature type="compositionally biased region" description="Basic residues" evidence="1">
    <location>
        <begin position="59"/>
        <end position="69"/>
    </location>
</feature>
<keyword evidence="2" id="KW-0472">Membrane</keyword>
<evidence type="ECO:0000313" key="3">
    <source>
        <dbReference type="EMBL" id="TGL58412.1"/>
    </source>
</evidence>
<dbReference type="RefSeq" id="WP_135651418.1">
    <property type="nucleotide sequence ID" value="NZ_RQGF01000042.1"/>
</dbReference>
<evidence type="ECO:0000313" key="4">
    <source>
        <dbReference type="Proteomes" id="UP000297762"/>
    </source>
</evidence>
<comment type="caution">
    <text evidence="3">The sequence shown here is derived from an EMBL/GenBank/DDBJ whole genome shotgun (WGS) entry which is preliminary data.</text>
</comment>
<name>A0A4R9K124_9LEPT</name>
<feature type="transmembrane region" description="Helical" evidence="2">
    <location>
        <begin position="134"/>
        <end position="155"/>
    </location>
</feature>
<accession>A0A4R9K124</accession>
<keyword evidence="2" id="KW-0812">Transmembrane</keyword>
<keyword evidence="2" id="KW-1133">Transmembrane helix</keyword>
<evidence type="ECO:0000256" key="2">
    <source>
        <dbReference type="SAM" id="Phobius"/>
    </source>
</evidence>
<feature type="transmembrane region" description="Helical" evidence="2">
    <location>
        <begin position="12"/>
        <end position="32"/>
    </location>
</feature>
<dbReference type="Proteomes" id="UP000297762">
    <property type="component" value="Unassembled WGS sequence"/>
</dbReference>
<sequence>MPLRPNFSDLLKIGIFSGLISGFVLGILVSIWNLPLILEAEKFESKQESFSEVPASGHSHAHSHSHGKPHSNSTLDNPKVEFIEQDAGLWQIRNLGTVLGAILLGVSFGILFSLWSYFFPPIGFLENSDPKRTAIYSLIFASFGFFIFFGIPFLGLPPELPGRASGALDYPERQAWWYFCVLSNLAGVLGFQIILSYLRISNISKRVFAGFVLIFFILFPFYVGVPKLTEDYAAPLDLRIKFEYVTFATNLIFWSFLSSLFFLFWKRRLVA</sequence>
<feature type="transmembrane region" description="Helical" evidence="2">
    <location>
        <begin position="98"/>
        <end position="122"/>
    </location>
</feature>
<dbReference type="OrthoDB" id="322733at2"/>
<protein>
    <submittedName>
        <fullName evidence="3">Cobalt transporter</fullName>
    </submittedName>
</protein>
<reference evidence="3" key="1">
    <citation type="journal article" date="2019" name="PLoS Negl. Trop. Dis.">
        <title>Revisiting the worldwide diversity of Leptospira species in the environment.</title>
        <authorList>
            <person name="Vincent A.T."/>
            <person name="Schiettekatte O."/>
            <person name="Bourhy P."/>
            <person name="Veyrier F.J."/>
            <person name="Picardeau M."/>
        </authorList>
    </citation>
    <scope>NUCLEOTIDE SEQUENCE [LARGE SCALE GENOMIC DNA]</scope>
    <source>
        <strain evidence="3">201702455</strain>
    </source>
</reference>
<dbReference type="AlphaFoldDB" id="A0A4R9K124"/>
<dbReference type="EMBL" id="RQGF01000042">
    <property type="protein sequence ID" value="TGL58412.1"/>
    <property type="molecule type" value="Genomic_DNA"/>
</dbReference>
<feature type="transmembrane region" description="Helical" evidence="2">
    <location>
        <begin position="245"/>
        <end position="265"/>
    </location>
</feature>
<dbReference type="InterPro" id="IPR012666">
    <property type="entry name" value="CbtA_put"/>
</dbReference>
<proteinExistence type="predicted"/>
<keyword evidence="4" id="KW-1185">Reference proteome</keyword>
<dbReference type="Pfam" id="PF09490">
    <property type="entry name" value="CbtA"/>
    <property type="match status" value="1"/>
</dbReference>
<gene>
    <name evidence="3" type="ORF">EHQ64_19175</name>
</gene>
<organism evidence="3 4">
    <name type="scientific">Leptospira sarikeiensis</name>
    <dbReference type="NCBI Taxonomy" id="2484943"/>
    <lineage>
        <taxon>Bacteria</taxon>
        <taxon>Pseudomonadati</taxon>
        <taxon>Spirochaetota</taxon>
        <taxon>Spirochaetia</taxon>
        <taxon>Leptospirales</taxon>
        <taxon>Leptospiraceae</taxon>
        <taxon>Leptospira</taxon>
    </lineage>
</organism>
<feature type="transmembrane region" description="Helical" evidence="2">
    <location>
        <begin position="207"/>
        <end position="225"/>
    </location>
</feature>
<feature type="transmembrane region" description="Helical" evidence="2">
    <location>
        <begin position="175"/>
        <end position="195"/>
    </location>
</feature>
<feature type="region of interest" description="Disordered" evidence="1">
    <location>
        <begin position="54"/>
        <end position="75"/>
    </location>
</feature>
<evidence type="ECO:0000256" key="1">
    <source>
        <dbReference type="SAM" id="MobiDB-lite"/>
    </source>
</evidence>